<organism evidence="1 2">
    <name type="scientific">Eumeta variegata</name>
    <name type="common">Bagworm moth</name>
    <name type="synonym">Eumeta japonica</name>
    <dbReference type="NCBI Taxonomy" id="151549"/>
    <lineage>
        <taxon>Eukaryota</taxon>
        <taxon>Metazoa</taxon>
        <taxon>Ecdysozoa</taxon>
        <taxon>Arthropoda</taxon>
        <taxon>Hexapoda</taxon>
        <taxon>Insecta</taxon>
        <taxon>Pterygota</taxon>
        <taxon>Neoptera</taxon>
        <taxon>Endopterygota</taxon>
        <taxon>Lepidoptera</taxon>
        <taxon>Glossata</taxon>
        <taxon>Ditrysia</taxon>
        <taxon>Tineoidea</taxon>
        <taxon>Psychidae</taxon>
        <taxon>Oiketicinae</taxon>
        <taxon>Eumeta</taxon>
    </lineage>
</organism>
<keyword evidence="2" id="KW-1185">Reference proteome</keyword>
<accession>A0A4C1W388</accession>
<dbReference type="Proteomes" id="UP000299102">
    <property type="component" value="Unassembled WGS sequence"/>
</dbReference>
<reference evidence="1 2" key="1">
    <citation type="journal article" date="2019" name="Commun. Biol.">
        <title>The bagworm genome reveals a unique fibroin gene that provides high tensile strength.</title>
        <authorList>
            <person name="Kono N."/>
            <person name="Nakamura H."/>
            <person name="Ohtoshi R."/>
            <person name="Tomita M."/>
            <person name="Numata K."/>
            <person name="Arakawa K."/>
        </authorList>
    </citation>
    <scope>NUCLEOTIDE SEQUENCE [LARGE SCALE GENOMIC DNA]</scope>
</reference>
<evidence type="ECO:0000313" key="1">
    <source>
        <dbReference type="EMBL" id="GBP44959.1"/>
    </source>
</evidence>
<comment type="caution">
    <text evidence="1">The sequence shown here is derived from an EMBL/GenBank/DDBJ whole genome shotgun (WGS) entry which is preliminary data.</text>
</comment>
<protein>
    <submittedName>
        <fullName evidence="1">Uncharacterized protein</fullName>
    </submittedName>
</protein>
<sequence>MDHNARDRPENLHVSVGCGVEQRLCFFRVLTSDSGYLYACRFKSNREDACVSGALTVIDQVAISKLRAEGDTGRNGHCKSKLVIFKFFLNTNLKFAYRSFLET</sequence>
<proteinExistence type="predicted"/>
<name>A0A4C1W388_EUMVA</name>
<evidence type="ECO:0000313" key="2">
    <source>
        <dbReference type="Proteomes" id="UP000299102"/>
    </source>
</evidence>
<dbReference type="AlphaFoldDB" id="A0A4C1W388"/>
<gene>
    <name evidence="1" type="ORF">EVAR_84450_1</name>
</gene>
<dbReference type="EMBL" id="BGZK01000461">
    <property type="protein sequence ID" value="GBP44959.1"/>
    <property type="molecule type" value="Genomic_DNA"/>
</dbReference>